<dbReference type="EMBL" id="JAHRHJ020000006">
    <property type="protein sequence ID" value="KAH9311250.1"/>
    <property type="molecule type" value="Genomic_DNA"/>
</dbReference>
<evidence type="ECO:0000259" key="5">
    <source>
        <dbReference type="PROSITE" id="PS50195"/>
    </source>
</evidence>
<evidence type="ECO:0000313" key="8">
    <source>
        <dbReference type="Proteomes" id="UP000824469"/>
    </source>
</evidence>
<dbReference type="GO" id="GO:0035091">
    <property type="term" value="F:phosphatidylinositol binding"/>
    <property type="evidence" value="ECO:0007669"/>
    <property type="project" value="InterPro"/>
</dbReference>
<evidence type="ECO:0000256" key="1">
    <source>
        <dbReference type="ARBA" id="ARBA00004496"/>
    </source>
</evidence>
<dbReference type="Pfam" id="PF08628">
    <property type="entry name" value="Nexin_C"/>
    <property type="match status" value="1"/>
</dbReference>
<dbReference type="AlphaFoldDB" id="A0AA38FWS8"/>
<accession>A0AA38FWS8</accession>
<protein>
    <recommendedName>
        <fullName evidence="9">PX domain-containing protein</fullName>
    </recommendedName>
</protein>
<keyword evidence="4" id="KW-1133">Transmembrane helix</keyword>
<dbReference type="PANTHER" id="PTHR22999">
    <property type="entry name" value="PX SERINE/THREONINE KINASE PXK"/>
    <property type="match status" value="1"/>
</dbReference>
<dbReference type="PANTHER" id="PTHR22999:SF23">
    <property type="entry name" value="SORTING NEXIN-16"/>
    <property type="match status" value="1"/>
</dbReference>
<feature type="compositionally biased region" description="Basic and acidic residues" evidence="3">
    <location>
        <begin position="259"/>
        <end position="289"/>
    </location>
</feature>
<feature type="transmembrane region" description="Helical" evidence="4">
    <location>
        <begin position="6"/>
        <end position="22"/>
    </location>
</feature>
<gene>
    <name evidence="7" type="ORF">KI387_026285</name>
</gene>
<dbReference type="GO" id="GO:0016020">
    <property type="term" value="C:membrane"/>
    <property type="evidence" value="ECO:0007669"/>
    <property type="project" value="UniProtKB-ARBA"/>
</dbReference>
<dbReference type="InterPro" id="IPR001683">
    <property type="entry name" value="PX_dom"/>
</dbReference>
<keyword evidence="4" id="KW-0472">Membrane</keyword>
<sequence>TSNSVWFNIPISILLISVLRYFSLELELRWRMDPIHQESYHSHLKIRQLSHSDPLLLSPPISKKWKRTIDSPVVAAAVDKFTQKIVQEFITDLWYSSVTPDREFPDQIRLLINDVLGEVAQRLKHINLIELLTRDVVDLIGSHIELYRRNEAYIGVDVMATLSSNERDERLKHYLASSKELHPALISSDTECKVLQQLMGGVVAVVLRPRDAQCPIVRCLARELLACVVMQPIMDLAIPMFINELIEFLVFSAKEEAQNKTTSKDETEKVSKAKFTREQPQESSSKDIPDFGTDSVDLSGRVYLKDRHAAQIDNYRQRGLGFYHNDRLLDDQIELVHDPKSRSGDLAQLVEAKAKRTQVPAPEKPDNIWAKGQNYKQKESSKGQYGSGSLVKLSVQQKDSEGKLKQDCVVKENDSIQQANRGRSTAENAFHTEGDTKWIDRGKQGSICGILQSSDRTEYQDINHSKQALHINCRPGLESRNGKQEESRVPETQILKVRHRRSKSSGTESEQWQKFEKSHLSEDRESSFSKNIQSSRGGEVHDIFHSDNQSAPLRPQIGNIFVRKLDCWVLGVHFEKVGMKSIAVYSIAVTNSENKTWFVDRRYRNFEQLHRHLRDIPNYKLHIPPKSFISSNHDDFLIRQRCILLDKYLKDLLSIPNIAEQHEVWDFLSATSKNYSFGKTPSVMETLAYNMDDAMVDIVRQFKGVSSGLRHSIVGTSSAENHLMDFPWKSETADMKDTNCDRTNRSRYLSDEEELVRKGGHETHFLARTDGWLSDSELHEEYFTSQSNAIPGGNSADSIVERIRQSQKSLEAIGLDDYYNAESLTGSDMIDDAVGVPPEWTPTELSIPLLNLVDKVFQLHQRGWLRRQVLWIGKQFLHLVMGDAINDWLLRQIQVLKREDVIASCIRQVQEVLSDKGIFTSEVGIQQQKVNERDFISGDKVVHGKTIQTNTNPSISFQHQQEAARRAKLVRDVLVEGAPAPLVSIIGRKQYNRSAKDIYFFLQ</sequence>
<feature type="compositionally biased region" description="Basic and acidic residues" evidence="3">
    <location>
        <begin position="511"/>
        <end position="527"/>
    </location>
</feature>
<comment type="subcellular location">
    <subcellularLocation>
        <location evidence="1">Cytoplasm</location>
    </subcellularLocation>
</comment>
<dbReference type="Pfam" id="PF02194">
    <property type="entry name" value="PXA"/>
    <property type="match status" value="1"/>
</dbReference>
<proteinExistence type="predicted"/>
<feature type="non-terminal residue" evidence="7">
    <location>
        <position position="1"/>
    </location>
</feature>
<feature type="non-terminal residue" evidence="7">
    <location>
        <position position="1003"/>
    </location>
</feature>
<feature type="region of interest" description="Disordered" evidence="3">
    <location>
        <begin position="472"/>
        <end position="535"/>
    </location>
</feature>
<organism evidence="7 8">
    <name type="scientific">Taxus chinensis</name>
    <name type="common">Chinese yew</name>
    <name type="synonym">Taxus wallichiana var. chinensis</name>
    <dbReference type="NCBI Taxonomy" id="29808"/>
    <lineage>
        <taxon>Eukaryota</taxon>
        <taxon>Viridiplantae</taxon>
        <taxon>Streptophyta</taxon>
        <taxon>Embryophyta</taxon>
        <taxon>Tracheophyta</taxon>
        <taxon>Spermatophyta</taxon>
        <taxon>Pinopsida</taxon>
        <taxon>Pinidae</taxon>
        <taxon>Conifers II</taxon>
        <taxon>Cupressales</taxon>
        <taxon>Taxaceae</taxon>
        <taxon>Taxus</taxon>
    </lineage>
</organism>
<evidence type="ECO:0000256" key="2">
    <source>
        <dbReference type="ARBA" id="ARBA00022490"/>
    </source>
</evidence>
<evidence type="ECO:0000256" key="4">
    <source>
        <dbReference type="SAM" id="Phobius"/>
    </source>
</evidence>
<feature type="region of interest" description="Disordered" evidence="3">
    <location>
        <begin position="259"/>
        <end position="292"/>
    </location>
</feature>
<dbReference type="PROSITE" id="PS50195">
    <property type="entry name" value="PX"/>
    <property type="match status" value="1"/>
</dbReference>
<dbReference type="Pfam" id="PF00787">
    <property type="entry name" value="PX"/>
    <property type="match status" value="1"/>
</dbReference>
<evidence type="ECO:0008006" key="9">
    <source>
        <dbReference type="Google" id="ProtNLM"/>
    </source>
</evidence>
<feature type="compositionally biased region" description="Basic and acidic residues" evidence="3">
    <location>
        <begin position="480"/>
        <end position="489"/>
    </location>
</feature>
<evidence type="ECO:0000256" key="3">
    <source>
        <dbReference type="SAM" id="MobiDB-lite"/>
    </source>
</evidence>
<dbReference type="InterPro" id="IPR013937">
    <property type="entry name" value="Sorting_nexin_C"/>
</dbReference>
<keyword evidence="4" id="KW-0812">Transmembrane</keyword>
<dbReference type="SMART" id="SM00312">
    <property type="entry name" value="PX"/>
    <property type="match status" value="1"/>
</dbReference>
<dbReference type="InterPro" id="IPR003114">
    <property type="entry name" value="Phox_assoc"/>
</dbReference>
<name>A0AA38FWS8_TAXCH</name>
<feature type="domain" description="PXA" evidence="6">
    <location>
        <begin position="71"/>
        <end position="254"/>
    </location>
</feature>
<feature type="region of interest" description="Disordered" evidence="3">
    <location>
        <begin position="355"/>
        <end position="387"/>
    </location>
</feature>
<keyword evidence="8" id="KW-1185">Reference proteome</keyword>
<dbReference type="Proteomes" id="UP000824469">
    <property type="component" value="Unassembled WGS sequence"/>
</dbReference>
<dbReference type="GO" id="GO:0005768">
    <property type="term" value="C:endosome"/>
    <property type="evidence" value="ECO:0007669"/>
    <property type="project" value="UniProtKB-ARBA"/>
</dbReference>
<feature type="domain" description="PX" evidence="5">
    <location>
        <begin position="563"/>
        <end position="675"/>
    </location>
</feature>
<comment type="caution">
    <text evidence="7">The sequence shown here is derived from an EMBL/GenBank/DDBJ whole genome shotgun (WGS) entry which is preliminary data.</text>
</comment>
<dbReference type="Gene3D" id="3.30.1520.10">
    <property type="entry name" value="Phox-like domain"/>
    <property type="match status" value="1"/>
</dbReference>
<dbReference type="InterPro" id="IPR036871">
    <property type="entry name" value="PX_dom_sf"/>
</dbReference>
<dbReference type="SUPFAM" id="SSF64268">
    <property type="entry name" value="PX domain"/>
    <property type="match status" value="1"/>
</dbReference>
<keyword evidence="2" id="KW-0963">Cytoplasm</keyword>
<dbReference type="InterPro" id="IPR051837">
    <property type="entry name" value="SortingNexin/PXDomain-PKLike"/>
</dbReference>
<evidence type="ECO:0000313" key="7">
    <source>
        <dbReference type="EMBL" id="KAH9311250.1"/>
    </source>
</evidence>
<dbReference type="PROSITE" id="PS51207">
    <property type="entry name" value="PXA"/>
    <property type="match status" value="1"/>
</dbReference>
<evidence type="ECO:0000259" key="6">
    <source>
        <dbReference type="PROSITE" id="PS51207"/>
    </source>
</evidence>
<reference evidence="7 8" key="1">
    <citation type="journal article" date="2021" name="Nat. Plants">
        <title>The Taxus genome provides insights into paclitaxel biosynthesis.</title>
        <authorList>
            <person name="Xiong X."/>
            <person name="Gou J."/>
            <person name="Liao Q."/>
            <person name="Li Y."/>
            <person name="Zhou Q."/>
            <person name="Bi G."/>
            <person name="Li C."/>
            <person name="Du R."/>
            <person name="Wang X."/>
            <person name="Sun T."/>
            <person name="Guo L."/>
            <person name="Liang H."/>
            <person name="Lu P."/>
            <person name="Wu Y."/>
            <person name="Zhang Z."/>
            <person name="Ro D.K."/>
            <person name="Shang Y."/>
            <person name="Huang S."/>
            <person name="Yan J."/>
        </authorList>
    </citation>
    <scope>NUCLEOTIDE SEQUENCE [LARGE SCALE GENOMIC DNA]</scope>
    <source>
        <strain evidence="7">Ta-2019</strain>
    </source>
</reference>
<dbReference type="SMART" id="SM00313">
    <property type="entry name" value="PXA"/>
    <property type="match status" value="1"/>
</dbReference>